<feature type="compositionally biased region" description="Low complexity" evidence="2">
    <location>
        <begin position="214"/>
        <end position="223"/>
    </location>
</feature>
<feature type="compositionally biased region" description="Basic residues" evidence="2">
    <location>
        <begin position="224"/>
        <end position="233"/>
    </location>
</feature>
<organism evidence="3 4">
    <name type="scientific">Reticulomyxa filosa</name>
    <dbReference type="NCBI Taxonomy" id="46433"/>
    <lineage>
        <taxon>Eukaryota</taxon>
        <taxon>Sar</taxon>
        <taxon>Rhizaria</taxon>
        <taxon>Retaria</taxon>
        <taxon>Foraminifera</taxon>
        <taxon>Monothalamids</taxon>
        <taxon>Reticulomyxidae</taxon>
        <taxon>Reticulomyxa</taxon>
    </lineage>
</organism>
<feature type="region of interest" description="Disordered" evidence="2">
    <location>
        <begin position="192"/>
        <end position="237"/>
    </location>
</feature>
<comment type="caution">
    <text evidence="3">The sequence shown here is derived from an EMBL/GenBank/DDBJ whole genome shotgun (WGS) entry which is preliminary data.</text>
</comment>
<accession>X6P2E3</accession>
<evidence type="ECO:0000313" key="4">
    <source>
        <dbReference type="Proteomes" id="UP000023152"/>
    </source>
</evidence>
<feature type="compositionally biased region" description="Basic and acidic residues" evidence="2">
    <location>
        <begin position="200"/>
        <end position="213"/>
    </location>
</feature>
<dbReference type="AlphaFoldDB" id="X6P2E3"/>
<dbReference type="Proteomes" id="UP000023152">
    <property type="component" value="Unassembled WGS sequence"/>
</dbReference>
<dbReference type="EMBL" id="ASPP01004360">
    <property type="protein sequence ID" value="ETO32249.1"/>
    <property type="molecule type" value="Genomic_DNA"/>
</dbReference>
<gene>
    <name evidence="3" type="ORF">RFI_04866</name>
</gene>
<reference evidence="3 4" key="1">
    <citation type="journal article" date="2013" name="Curr. Biol.">
        <title>The Genome of the Foraminiferan Reticulomyxa filosa.</title>
        <authorList>
            <person name="Glockner G."/>
            <person name="Hulsmann N."/>
            <person name="Schleicher M."/>
            <person name="Noegel A.A."/>
            <person name="Eichinger L."/>
            <person name="Gallinger C."/>
            <person name="Pawlowski J."/>
            <person name="Sierra R."/>
            <person name="Euteneuer U."/>
            <person name="Pillet L."/>
            <person name="Moustafa A."/>
            <person name="Platzer M."/>
            <person name="Groth M."/>
            <person name="Szafranski K."/>
            <person name="Schliwa M."/>
        </authorList>
    </citation>
    <scope>NUCLEOTIDE SEQUENCE [LARGE SCALE GENOMIC DNA]</scope>
</reference>
<feature type="coiled-coil region" evidence="1">
    <location>
        <begin position="260"/>
        <end position="291"/>
    </location>
</feature>
<evidence type="ECO:0000313" key="3">
    <source>
        <dbReference type="EMBL" id="ETO32249.1"/>
    </source>
</evidence>
<name>X6P2E3_RETFI</name>
<protein>
    <submittedName>
        <fullName evidence="3">Uncharacterized protein</fullName>
    </submittedName>
</protein>
<sequence>MLPTVNHMAASYVPIKKTTEEGINVHAGWNIPSLEVKWKDSDKNNPYREEIYLRLMSRFGGSPNVKEVFACVSLLNGKCLSFAAPSVSKREQNRIFRSDIANMFKEQKSKASEDLKRKLSTRQKKEQIEKRGIVPQGYFQSPEKALVRHHRRFSSTVDNMNIMLKMRPTAEEIVEKGMVEFKGLLQMYALSEDESDQEAEETKGTDNGQDTKKTAGATAVLKKTAGKKKRRKLDAKWNEHQPAEISLTRSLLFSTTQEALRKSQQQTAKVQEEVQQVVQEIARKINRLRDESDRLVTVPNVTSKMSKQNHNT</sequence>
<evidence type="ECO:0000256" key="1">
    <source>
        <dbReference type="SAM" id="Coils"/>
    </source>
</evidence>
<keyword evidence="4" id="KW-1185">Reference proteome</keyword>
<evidence type="ECO:0000256" key="2">
    <source>
        <dbReference type="SAM" id="MobiDB-lite"/>
    </source>
</evidence>
<proteinExistence type="predicted"/>
<keyword evidence="1" id="KW-0175">Coiled coil</keyword>